<dbReference type="Proteomes" id="UP000051446">
    <property type="component" value="Unassembled WGS sequence"/>
</dbReference>
<organism evidence="1 2">
    <name type="scientific">Pseudomonas libanensis</name>
    <dbReference type="NCBI Taxonomy" id="75588"/>
    <lineage>
        <taxon>Bacteria</taxon>
        <taxon>Pseudomonadati</taxon>
        <taxon>Pseudomonadota</taxon>
        <taxon>Gammaproteobacteria</taxon>
        <taxon>Pseudomonadales</taxon>
        <taxon>Pseudomonadaceae</taxon>
        <taxon>Pseudomonas</taxon>
    </lineage>
</organism>
<comment type="caution">
    <text evidence="1">The sequence shown here is derived from an EMBL/GenBank/DDBJ whole genome shotgun (WGS) entry which is preliminary data.</text>
</comment>
<protein>
    <submittedName>
        <fullName evidence="1">Uncharacterized protein</fullName>
    </submittedName>
</protein>
<dbReference type="AlphaFoldDB" id="A0A0R2YAZ0"/>
<accession>A0A0R2YAZ0</accession>
<sequence length="103" mass="11341">MRAHQNNELNKLAAIMKIFAGKSQGFACGLLIGANGRPLAFVVPCSYLRQRKISHQRYALPQESARLKLQLTLGIMPIGSWCCTPQLAPFHDGATHGIMPQLK</sequence>
<name>A0A0R2YAZ0_9PSED</name>
<evidence type="ECO:0000313" key="1">
    <source>
        <dbReference type="EMBL" id="KRP45446.1"/>
    </source>
</evidence>
<evidence type="ECO:0000313" key="2">
    <source>
        <dbReference type="Proteomes" id="UP000051446"/>
    </source>
</evidence>
<dbReference type="PATRIC" id="fig|75588.4.peg.5153"/>
<dbReference type="EMBL" id="JYLH01000007">
    <property type="protein sequence ID" value="KRP45446.1"/>
    <property type="molecule type" value="Genomic_DNA"/>
</dbReference>
<gene>
    <name evidence="1" type="ORF">TU73_13685</name>
</gene>
<proteinExistence type="predicted"/>
<reference evidence="1 2" key="1">
    <citation type="submission" date="2015-02" db="EMBL/GenBank/DDBJ databases">
        <title>Pseudomonas helleri sp. nov. and Pseudomonas weihenstephanensis sp. nov., isolated from raw cows milk.</title>
        <authorList>
            <person name="von Neubeck M."/>
            <person name="Huptas C."/>
            <person name="Wenning M."/>
            <person name="Scherer S."/>
        </authorList>
    </citation>
    <scope>NUCLEOTIDE SEQUENCE [LARGE SCALE GENOMIC DNA]</scope>
    <source>
        <strain evidence="1 2">DSM 17149</strain>
    </source>
</reference>